<gene>
    <name evidence="1" type="ORF">DPM33_32995</name>
</gene>
<dbReference type="EMBL" id="QMBP01000027">
    <property type="protein sequence ID" value="RAZ83202.1"/>
    <property type="molecule type" value="Genomic_DNA"/>
</dbReference>
<name>A0A330H7V0_9HYPH</name>
<accession>A0A330H7V0</accession>
<organism evidence="1 2">
    <name type="scientific">Mesorhizobium hawassense</name>
    <dbReference type="NCBI Taxonomy" id="1209954"/>
    <lineage>
        <taxon>Bacteria</taxon>
        <taxon>Pseudomonadati</taxon>
        <taxon>Pseudomonadota</taxon>
        <taxon>Alphaproteobacteria</taxon>
        <taxon>Hyphomicrobiales</taxon>
        <taxon>Phyllobacteriaceae</taxon>
        <taxon>Mesorhizobium</taxon>
    </lineage>
</organism>
<reference evidence="1 2" key="2">
    <citation type="submission" date="2018-07" db="EMBL/GenBank/DDBJ databases">
        <title>Diversity of Mesorhizobium strains in Brazil.</title>
        <authorList>
            <person name="Helene L.C.F."/>
            <person name="Dall'Agnol R."/>
            <person name="Delamuta J.R.M."/>
            <person name="Hungria M."/>
        </authorList>
    </citation>
    <scope>NUCLEOTIDE SEQUENCE [LARGE SCALE GENOMIC DNA]</scope>
    <source>
        <strain evidence="1 2">AC99b</strain>
    </source>
</reference>
<keyword evidence="2" id="KW-1185">Reference proteome</keyword>
<evidence type="ECO:0000313" key="1">
    <source>
        <dbReference type="EMBL" id="RAZ83202.1"/>
    </source>
</evidence>
<dbReference type="AlphaFoldDB" id="A0A330H7V0"/>
<proteinExistence type="predicted"/>
<dbReference type="OrthoDB" id="8420487at2"/>
<reference evidence="2" key="1">
    <citation type="submission" date="2018-06" db="EMBL/GenBank/DDBJ databases">
        <authorList>
            <person name="Helene L.C."/>
            <person name="Dall'Agnol R."/>
            <person name="Delamuta J.R."/>
            <person name="Hungria M."/>
        </authorList>
    </citation>
    <scope>NUCLEOTIDE SEQUENCE [LARGE SCALE GENOMIC DNA]</scope>
    <source>
        <strain evidence="2">AC99b</strain>
    </source>
</reference>
<comment type="caution">
    <text evidence="1">The sequence shown here is derived from an EMBL/GenBank/DDBJ whole genome shotgun (WGS) entry which is preliminary data.</text>
</comment>
<dbReference type="Proteomes" id="UP000251558">
    <property type="component" value="Unassembled WGS sequence"/>
</dbReference>
<evidence type="ECO:0000313" key="2">
    <source>
        <dbReference type="Proteomes" id="UP000251558"/>
    </source>
</evidence>
<dbReference type="RefSeq" id="WP_112101538.1">
    <property type="nucleotide sequence ID" value="NZ_QMBP01000027.1"/>
</dbReference>
<protein>
    <submittedName>
        <fullName evidence="1">Uncharacterized protein</fullName>
    </submittedName>
</protein>
<sequence length="179" mass="18753">MAAPNQAFVAIERHLGFPETRSRTTARSLQEGDLWPLGGPGAAPELDIDDVVSLIIALAVDGPLHRAAGAVRAWRDMTPGGADLTGAPDRIDTAGRALDIFADAAVHGEHPDLLRRDLIEVVSSWPEIVIANGLTGAAARFVPAGADAGHWQAAGHRKSTTLNGAALVDCLRELFGDSE</sequence>